<dbReference type="Proteomes" id="UP001431449">
    <property type="component" value="Unassembled WGS sequence"/>
</dbReference>
<keyword evidence="10" id="KW-1185">Reference proteome</keyword>
<evidence type="ECO:0000256" key="6">
    <source>
        <dbReference type="RuleBase" id="RU364113"/>
    </source>
</evidence>
<dbReference type="RefSeq" id="WP_248204850.1">
    <property type="nucleotide sequence ID" value="NZ_JALNMH010000002.1"/>
</dbReference>
<feature type="region of interest" description="Disordered" evidence="7">
    <location>
        <begin position="1"/>
        <end position="27"/>
    </location>
</feature>
<comment type="subunit">
    <text evidence="6">HflC and HflK may interact to form a multimeric complex.</text>
</comment>
<accession>A0ABT0GDJ0</accession>
<dbReference type="GO" id="GO:0008233">
    <property type="term" value="F:peptidase activity"/>
    <property type="evidence" value="ECO:0007669"/>
    <property type="project" value="UniProtKB-KW"/>
</dbReference>
<comment type="subcellular location">
    <subcellularLocation>
        <location evidence="1">Membrane</location>
        <topology evidence="1">Single-pass membrane protein</topology>
    </subcellularLocation>
</comment>
<feature type="transmembrane region" description="Helical" evidence="6">
    <location>
        <begin position="60"/>
        <end position="80"/>
    </location>
</feature>
<dbReference type="SMART" id="SM00244">
    <property type="entry name" value="PHB"/>
    <property type="match status" value="1"/>
</dbReference>
<dbReference type="PRINTS" id="PR00721">
    <property type="entry name" value="STOMATIN"/>
</dbReference>
<name>A0ABT0GDJ0_9GAMM</name>
<dbReference type="CDD" id="cd03404">
    <property type="entry name" value="SPFH_HflK"/>
    <property type="match status" value="1"/>
</dbReference>
<dbReference type="InterPro" id="IPR020980">
    <property type="entry name" value="Membrane_HflK_N"/>
</dbReference>
<evidence type="ECO:0000256" key="4">
    <source>
        <dbReference type="ARBA" id="ARBA00022989"/>
    </source>
</evidence>
<dbReference type="NCBIfam" id="TIGR01933">
    <property type="entry name" value="hflK"/>
    <property type="match status" value="1"/>
</dbReference>
<evidence type="ECO:0000313" key="9">
    <source>
        <dbReference type="EMBL" id="MCK7592612.1"/>
    </source>
</evidence>
<sequence length="382" mass="41760">MAWNQPGGGKKDPWNEGGSGGGDQGPDVEAFLNRLKGNINRVFGGGGGGDGRTGQGGPNFMLIIGVLIALWFALDAWVMIDERQRGVVLRFGKFDRILTPGPNFKLPRPLESVTKVDVTQLRSISDQVRMLTRDENIVQIEFNVQYLVADPQLYLFGARDPDDTLKQAAESAVRDVIGSSEMDQVLTGERAALAAEARLRLQGTLDFYNTGLQVSVFNLQNARPPSEVREAFDDAISAREDKERIESEAEAYASKVVPEARGEAARIRAEAEGYKQSMIARAEGDAQRFSLLADEYRKAPVVTRQRLYLETMQDVLSRNRKVYAGDGGNVLYLPMEGGAPLPGGPGGRLPAATPLMPGLQGSSGAERDLRRPDRTGREEARR</sequence>
<comment type="caution">
    <text evidence="9">The sequence shown here is derived from an EMBL/GenBank/DDBJ whole genome shotgun (WGS) entry which is preliminary data.</text>
</comment>
<keyword evidence="5 6" id="KW-0472">Membrane</keyword>
<keyword evidence="4 6" id="KW-1133">Transmembrane helix</keyword>
<proteinExistence type="inferred from homology"/>
<dbReference type="PANTHER" id="PTHR43327:SF2">
    <property type="entry name" value="MODULATOR OF FTSH PROTEASE HFLK"/>
    <property type="match status" value="1"/>
</dbReference>
<gene>
    <name evidence="9" type="primary">hflK</name>
    <name evidence="9" type="ORF">M0G41_02895</name>
</gene>
<reference evidence="9" key="1">
    <citation type="submission" date="2022-04" db="EMBL/GenBank/DDBJ databases">
        <title>Lysobacter sp. CAU 1642 isolated from sea sand.</title>
        <authorList>
            <person name="Kim W."/>
        </authorList>
    </citation>
    <scope>NUCLEOTIDE SEQUENCE</scope>
    <source>
        <strain evidence="9">CAU 1642</strain>
    </source>
</reference>
<dbReference type="SUPFAM" id="SSF117892">
    <property type="entry name" value="Band 7/SPFH domain"/>
    <property type="match status" value="1"/>
</dbReference>
<protein>
    <recommendedName>
        <fullName evidence="6">Protein HflK</fullName>
    </recommendedName>
</protein>
<evidence type="ECO:0000256" key="1">
    <source>
        <dbReference type="ARBA" id="ARBA00004167"/>
    </source>
</evidence>
<dbReference type="Pfam" id="PF01145">
    <property type="entry name" value="Band_7"/>
    <property type="match status" value="1"/>
</dbReference>
<feature type="region of interest" description="Disordered" evidence="7">
    <location>
        <begin position="341"/>
        <end position="382"/>
    </location>
</feature>
<dbReference type="PANTHER" id="PTHR43327">
    <property type="entry name" value="STOMATIN-LIKE PROTEIN 2, MITOCHONDRIAL"/>
    <property type="match status" value="1"/>
</dbReference>
<feature type="compositionally biased region" description="Basic and acidic residues" evidence="7">
    <location>
        <begin position="365"/>
        <end position="382"/>
    </location>
</feature>
<dbReference type="GO" id="GO:0006508">
    <property type="term" value="P:proteolysis"/>
    <property type="evidence" value="ECO:0007669"/>
    <property type="project" value="UniProtKB-KW"/>
</dbReference>
<evidence type="ECO:0000256" key="2">
    <source>
        <dbReference type="ARBA" id="ARBA00006971"/>
    </source>
</evidence>
<keyword evidence="3 6" id="KW-0812">Transmembrane</keyword>
<evidence type="ECO:0000313" key="10">
    <source>
        <dbReference type="Proteomes" id="UP001431449"/>
    </source>
</evidence>
<organism evidence="9 10">
    <name type="scientific">Pseudomarimonas salicorniae</name>
    <dbReference type="NCBI Taxonomy" id="2933270"/>
    <lineage>
        <taxon>Bacteria</taxon>
        <taxon>Pseudomonadati</taxon>
        <taxon>Pseudomonadota</taxon>
        <taxon>Gammaproteobacteria</taxon>
        <taxon>Lysobacterales</taxon>
        <taxon>Lysobacteraceae</taxon>
        <taxon>Pseudomarimonas</taxon>
    </lineage>
</organism>
<evidence type="ECO:0000256" key="3">
    <source>
        <dbReference type="ARBA" id="ARBA00022692"/>
    </source>
</evidence>
<dbReference type="InterPro" id="IPR036013">
    <property type="entry name" value="Band_7/SPFH_dom_sf"/>
</dbReference>
<dbReference type="InterPro" id="IPR001972">
    <property type="entry name" value="Stomatin_HflK_fam"/>
</dbReference>
<dbReference type="EMBL" id="JALNMH010000002">
    <property type="protein sequence ID" value="MCK7592612.1"/>
    <property type="molecule type" value="Genomic_DNA"/>
</dbReference>
<comment type="function">
    <text evidence="6">HflC and HflK could encode or regulate a protease.</text>
</comment>
<dbReference type="Pfam" id="PF12221">
    <property type="entry name" value="HflK_N"/>
    <property type="match status" value="1"/>
</dbReference>
<dbReference type="InterPro" id="IPR001107">
    <property type="entry name" value="Band_7"/>
</dbReference>
<evidence type="ECO:0000256" key="7">
    <source>
        <dbReference type="SAM" id="MobiDB-lite"/>
    </source>
</evidence>
<comment type="similarity">
    <text evidence="2 6">Belongs to the band 7/mec-2 family. HflK subfamily.</text>
</comment>
<keyword evidence="9" id="KW-0378">Hydrolase</keyword>
<dbReference type="Gene3D" id="3.30.479.30">
    <property type="entry name" value="Band 7 domain"/>
    <property type="match status" value="1"/>
</dbReference>
<dbReference type="InterPro" id="IPR010201">
    <property type="entry name" value="HflK"/>
</dbReference>
<feature type="domain" description="Band 7" evidence="8">
    <location>
        <begin position="75"/>
        <end position="236"/>
    </location>
</feature>
<evidence type="ECO:0000256" key="5">
    <source>
        <dbReference type="ARBA" id="ARBA00023136"/>
    </source>
</evidence>
<keyword evidence="9" id="KW-0645">Protease</keyword>
<evidence type="ECO:0000259" key="8">
    <source>
        <dbReference type="SMART" id="SM00244"/>
    </source>
</evidence>
<dbReference type="InterPro" id="IPR050710">
    <property type="entry name" value="Band7/mec-2_domain"/>
</dbReference>